<evidence type="ECO:0000313" key="3">
    <source>
        <dbReference type="Proteomes" id="UP001390669"/>
    </source>
</evidence>
<evidence type="ECO:0000313" key="2">
    <source>
        <dbReference type="EMBL" id="MEM5446912.1"/>
    </source>
</evidence>
<gene>
    <name evidence="2" type="ORF">VSR33_05335</name>
</gene>
<accession>A0ABU9S6A9</accession>
<dbReference type="Gene3D" id="4.10.430.10">
    <property type="entry name" value="Histone-like protein H-NS, C-terminal domain"/>
    <property type="match status" value="1"/>
</dbReference>
<proteinExistence type="predicted"/>
<dbReference type="Proteomes" id="UP001390669">
    <property type="component" value="Unassembled WGS sequence"/>
</dbReference>
<evidence type="ECO:0000259" key="1">
    <source>
        <dbReference type="SMART" id="SM00528"/>
    </source>
</evidence>
<reference evidence="2 3" key="1">
    <citation type="submission" date="2024-01" db="EMBL/GenBank/DDBJ databases">
        <title>The diversity of rhizobia nodulating Mimosa spp. in eleven states of Brazil covering several biomes is determined by host plant, location, and edaphic factors.</title>
        <authorList>
            <person name="Rouws L."/>
            <person name="Barauna A."/>
            <person name="Beukes C."/>
            <person name="De Faria S.M."/>
            <person name="Gross E."/>
            <person name="Dos Reis Junior F.B."/>
            <person name="Simon M."/>
            <person name="Maluk M."/>
            <person name="Odee D.W."/>
            <person name="Kenicer G."/>
            <person name="Young J.P.W."/>
            <person name="Reis V.M."/>
            <person name="Zilli J."/>
            <person name="James E.K."/>
        </authorList>
    </citation>
    <scope>NUCLEOTIDE SEQUENCE [LARGE SCALE GENOMIC DNA]</scope>
    <source>
        <strain evidence="2 3">JPY164</strain>
    </source>
</reference>
<comment type="caution">
    <text evidence="2">The sequence shown here is derived from an EMBL/GenBank/DDBJ whole genome shotgun (WGS) entry which is preliminary data.</text>
</comment>
<keyword evidence="3" id="KW-1185">Reference proteome</keyword>
<dbReference type="EMBL" id="JAYMRW010000002">
    <property type="protein sequence ID" value="MEM5446912.1"/>
    <property type="molecule type" value="Genomic_DNA"/>
</dbReference>
<dbReference type="Pfam" id="PF00816">
    <property type="entry name" value="Histone_HNS"/>
    <property type="match status" value="1"/>
</dbReference>
<dbReference type="SUPFAM" id="SSF81273">
    <property type="entry name" value="H-NS histone-like proteins"/>
    <property type="match status" value="1"/>
</dbReference>
<organism evidence="2 3">
    <name type="scientific">Paraburkholderia guartelaensis</name>
    <dbReference type="NCBI Taxonomy" id="2546446"/>
    <lineage>
        <taxon>Bacteria</taxon>
        <taxon>Pseudomonadati</taxon>
        <taxon>Pseudomonadota</taxon>
        <taxon>Betaproteobacteria</taxon>
        <taxon>Burkholderiales</taxon>
        <taxon>Burkholderiaceae</taxon>
        <taxon>Paraburkholderia</taxon>
    </lineage>
</organism>
<dbReference type="RefSeq" id="WP_069261423.1">
    <property type="nucleotide sequence ID" value="NZ_JAYMRW010000002.1"/>
</dbReference>
<dbReference type="InterPro" id="IPR037150">
    <property type="entry name" value="H-NS_C_dom_sf"/>
</dbReference>
<protein>
    <submittedName>
        <fullName evidence="2">H-NS histone family protein</fullName>
    </submittedName>
</protein>
<dbReference type="InterPro" id="IPR027444">
    <property type="entry name" value="H-NS_C_dom"/>
</dbReference>
<dbReference type="SMART" id="SM00528">
    <property type="entry name" value="HNS"/>
    <property type="match status" value="1"/>
</dbReference>
<sequence>MDERKRESIVAYLRRRMAELEIDPEDVAASIAADQERLRAAKYRDAFGNTWDGKGNTPQWVVQATSAGQSLEHFAIRVPAEPQSGKRADVDWRRDPFAGTRLATVRPEPLHA</sequence>
<name>A0ABU9S6A9_9BURK</name>
<feature type="domain" description="DNA-binding protein H-NS-like C-terminal" evidence="1">
    <location>
        <begin position="33"/>
        <end position="76"/>
    </location>
</feature>